<keyword evidence="1" id="KW-0472">Membrane</keyword>
<dbReference type="AlphaFoldDB" id="A0A1G5RYS4"/>
<dbReference type="Proteomes" id="UP000199428">
    <property type="component" value="Unassembled WGS sequence"/>
</dbReference>
<feature type="transmembrane region" description="Helical" evidence="1">
    <location>
        <begin position="12"/>
        <end position="34"/>
    </location>
</feature>
<evidence type="ECO:0000313" key="3">
    <source>
        <dbReference type="Proteomes" id="UP000199428"/>
    </source>
</evidence>
<feature type="transmembrane region" description="Helical" evidence="1">
    <location>
        <begin position="131"/>
        <end position="152"/>
    </location>
</feature>
<keyword evidence="1" id="KW-0812">Transmembrane</keyword>
<dbReference type="InterPro" id="IPR011397">
    <property type="entry name" value="YhfC"/>
</dbReference>
<feature type="transmembrane region" description="Helical" evidence="1">
    <location>
        <begin position="223"/>
        <end position="247"/>
    </location>
</feature>
<keyword evidence="1" id="KW-1133">Transmembrane helix</keyword>
<evidence type="ECO:0000313" key="2">
    <source>
        <dbReference type="EMBL" id="SCZ79203.1"/>
    </source>
</evidence>
<organism evidence="2 3">
    <name type="scientific">Pseudobutyrivibrio xylanivorans</name>
    <dbReference type="NCBI Taxonomy" id="185007"/>
    <lineage>
        <taxon>Bacteria</taxon>
        <taxon>Bacillati</taxon>
        <taxon>Bacillota</taxon>
        <taxon>Clostridia</taxon>
        <taxon>Lachnospirales</taxon>
        <taxon>Lachnospiraceae</taxon>
        <taxon>Pseudobutyrivibrio</taxon>
    </lineage>
</organism>
<feature type="transmembrane region" description="Helical" evidence="1">
    <location>
        <begin position="253"/>
        <end position="274"/>
    </location>
</feature>
<proteinExistence type="predicted"/>
<evidence type="ECO:0000256" key="1">
    <source>
        <dbReference type="SAM" id="Phobius"/>
    </source>
</evidence>
<sequence length="284" mass="31126">MTEFVKVGAGQMGLLMLGTILMFVVPLVIAIMWVKRKNERFSTVLVGAATFLLFAIVLEKPIQNVLVFPTYMGLPAHAMSEFINARPLLWAFIIGLFPGVFEETGRLVAYKTVLRNRKNKETSISYGIGHGGFEVMFILGVTYATYVVYAVMINSGTFGTIVDQVMEQAPDQVGALITVANQIAAFSAGDLAVGIIERIFAALFHIGASIIVFYACKNGRRIWLFLLSILLHTLMDFIAGLTVAGVWNPPAWMLEGIVGVIGVLTFCGALFLLYNKDVAEIMEE</sequence>
<accession>A0A1G5RYS4</accession>
<dbReference type="EMBL" id="FMWK01000007">
    <property type="protein sequence ID" value="SCZ79203.1"/>
    <property type="molecule type" value="Genomic_DNA"/>
</dbReference>
<dbReference type="Pfam" id="PF10086">
    <property type="entry name" value="YhfC"/>
    <property type="match status" value="1"/>
</dbReference>
<protein>
    <submittedName>
        <fullName evidence="2">Uncharacterized membrane protein YhfC</fullName>
    </submittedName>
</protein>
<dbReference type="PIRSF" id="PIRSF033101">
    <property type="entry name" value="UCP033101"/>
    <property type="match status" value="1"/>
</dbReference>
<feature type="transmembrane region" description="Helical" evidence="1">
    <location>
        <begin position="199"/>
        <end position="216"/>
    </location>
</feature>
<feature type="transmembrane region" description="Helical" evidence="1">
    <location>
        <begin position="41"/>
        <end position="58"/>
    </location>
</feature>
<reference evidence="2 3" key="1">
    <citation type="submission" date="2016-10" db="EMBL/GenBank/DDBJ databases">
        <authorList>
            <person name="de Groot N.N."/>
        </authorList>
    </citation>
    <scope>NUCLEOTIDE SEQUENCE [LARGE SCALE GENOMIC DNA]</scope>
    <source>
        <strain evidence="2 3">DSM 10317</strain>
    </source>
</reference>
<gene>
    <name evidence="2" type="ORF">SAMN02910350_01665</name>
</gene>
<feature type="transmembrane region" description="Helical" evidence="1">
    <location>
        <begin position="88"/>
        <end position="110"/>
    </location>
</feature>
<dbReference type="RefSeq" id="WP_090162683.1">
    <property type="nucleotide sequence ID" value="NZ_FMWK01000007.1"/>
</dbReference>
<name>A0A1G5RYS4_PSEXY</name>